<dbReference type="AlphaFoldDB" id="A0A6A6V5C8"/>
<gene>
    <name evidence="2" type="ORF">M011DRAFT_172580</name>
</gene>
<sequence>MQYSMDSECSTAVTTTMANIARAIKHHNNIAKLHPDYARTLPSAVALLASMDLLEDMENMHGSGHINTSPATPMQFDMTHYQGGVVTPLTPNTSMFEVEHLRNEVQAVRTTSDINNRQIEEQRQIIAMLHEVNHTLQKKMEDLELRLHGMNSPVTEGSVATMPRFARPITQPMVNLSQPIPRRKAALAENENIKAFSAPATPRRHAIPRLRPSTSAVGNGDATSPTRDRTMRVRDGRVEKSPHHSTKRKVHTLNTILPHAMTVIPKVPLTEKEISVFFFNSLSRPVVANRLYARGWGPAKITDALNLHLGLDPPYLRNTCSVKCTTAFRRGKEKYGDDYEAQIRQTFRKATLAEATRLIEIQEDEGYQPCDIDILDLSKNIKRYPTLQDKADDCELQYSIFTRCVMYCQRTGTSCLLSEVHKLARKLEGPSTPEISPSDSDFSGIGAQFTPSEKDFADNLLSISSGSEMDVASQQARESDSQTLILHMGLAPSPME</sequence>
<feature type="region of interest" description="Disordered" evidence="1">
    <location>
        <begin position="468"/>
        <end position="496"/>
    </location>
</feature>
<proteinExistence type="predicted"/>
<evidence type="ECO:0000256" key="1">
    <source>
        <dbReference type="SAM" id="MobiDB-lite"/>
    </source>
</evidence>
<evidence type="ECO:0000313" key="3">
    <source>
        <dbReference type="Proteomes" id="UP000799440"/>
    </source>
</evidence>
<evidence type="ECO:0000313" key="2">
    <source>
        <dbReference type="EMBL" id="KAF2744407.1"/>
    </source>
</evidence>
<dbReference type="Proteomes" id="UP000799440">
    <property type="component" value="Unassembled WGS sequence"/>
</dbReference>
<reference evidence="2" key="1">
    <citation type="journal article" date="2020" name="Stud. Mycol.">
        <title>101 Dothideomycetes genomes: a test case for predicting lifestyles and emergence of pathogens.</title>
        <authorList>
            <person name="Haridas S."/>
            <person name="Albert R."/>
            <person name="Binder M."/>
            <person name="Bloem J."/>
            <person name="Labutti K."/>
            <person name="Salamov A."/>
            <person name="Andreopoulos B."/>
            <person name="Baker S."/>
            <person name="Barry K."/>
            <person name="Bills G."/>
            <person name="Bluhm B."/>
            <person name="Cannon C."/>
            <person name="Castanera R."/>
            <person name="Culley D."/>
            <person name="Daum C."/>
            <person name="Ezra D."/>
            <person name="Gonzalez J."/>
            <person name="Henrissat B."/>
            <person name="Kuo A."/>
            <person name="Liang C."/>
            <person name="Lipzen A."/>
            <person name="Lutzoni F."/>
            <person name="Magnuson J."/>
            <person name="Mondo S."/>
            <person name="Nolan M."/>
            <person name="Ohm R."/>
            <person name="Pangilinan J."/>
            <person name="Park H.-J."/>
            <person name="Ramirez L."/>
            <person name="Alfaro M."/>
            <person name="Sun H."/>
            <person name="Tritt A."/>
            <person name="Yoshinaga Y."/>
            <person name="Zwiers L.-H."/>
            <person name="Turgeon B."/>
            <person name="Goodwin S."/>
            <person name="Spatafora J."/>
            <person name="Crous P."/>
            <person name="Grigoriev I."/>
        </authorList>
    </citation>
    <scope>NUCLEOTIDE SEQUENCE</scope>
    <source>
        <strain evidence="2">CBS 119925</strain>
    </source>
</reference>
<name>A0A6A6V5C8_9PLEO</name>
<keyword evidence="3" id="KW-1185">Reference proteome</keyword>
<accession>A0A6A6V5C8</accession>
<feature type="region of interest" description="Disordered" evidence="1">
    <location>
        <begin position="211"/>
        <end position="247"/>
    </location>
</feature>
<feature type="compositionally biased region" description="Polar residues" evidence="1">
    <location>
        <begin position="212"/>
        <end position="225"/>
    </location>
</feature>
<dbReference type="OrthoDB" id="3792684at2759"/>
<feature type="compositionally biased region" description="Basic and acidic residues" evidence="1">
    <location>
        <begin position="226"/>
        <end position="242"/>
    </location>
</feature>
<feature type="region of interest" description="Disordered" evidence="1">
    <location>
        <begin position="428"/>
        <end position="447"/>
    </location>
</feature>
<dbReference type="EMBL" id="MU006589">
    <property type="protein sequence ID" value="KAF2744407.1"/>
    <property type="molecule type" value="Genomic_DNA"/>
</dbReference>
<organism evidence="2 3">
    <name type="scientific">Sporormia fimetaria CBS 119925</name>
    <dbReference type="NCBI Taxonomy" id="1340428"/>
    <lineage>
        <taxon>Eukaryota</taxon>
        <taxon>Fungi</taxon>
        <taxon>Dikarya</taxon>
        <taxon>Ascomycota</taxon>
        <taxon>Pezizomycotina</taxon>
        <taxon>Dothideomycetes</taxon>
        <taxon>Pleosporomycetidae</taxon>
        <taxon>Pleosporales</taxon>
        <taxon>Sporormiaceae</taxon>
        <taxon>Sporormia</taxon>
    </lineage>
</organism>
<protein>
    <submittedName>
        <fullName evidence="2">Uncharacterized protein</fullName>
    </submittedName>
</protein>
<feature type="compositionally biased region" description="Polar residues" evidence="1">
    <location>
        <begin position="468"/>
        <end position="484"/>
    </location>
</feature>